<feature type="domain" description="Integral membrane bound transporter" evidence="9">
    <location>
        <begin position="373"/>
        <end position="499"/>
    </location>
</feature>
<feature type="compositionally biased region" description="Low complexity" evidence="7">
    <location>
        <begin position="1"/>
        <end position="14"/>
    </location>
</feature>
<feature type="transmembrane region" description="Helical" evidence="8">
    <location>
        <begin position="42"/>
        <end position="70"/>
    </location>
</feature>
<dbReference type="Pfam" id="PF13515">
    <property type="entry name" value="FUSC_2"/>
    <property type="match status" value="1"/>
</dbReference>
<comment type="subcellular location">
    <subcellularLocation>
        <location evidence="1">Cell membrane</location>
        <topology evidence="1">Multi-pass membrane protein</topology>
    </subcellularLocation>
</comment>
<comment type="caution">
    <text evidence="10">The sequence shown here is derived from an EMBL/GenBank/DDBJ whole genome shotgun (WGS) entry which is preliminary data.</text>
</comment>
<feature type="transmembrane region" description="Helical" evidence="8">
    <location>
        <begin position="361"/>
        <end position="379"/>
    </location>
</feature>
<keyword evidence="4 8" id="KW-1133">Transmembrane helix</keyword>
<dbReference type="EMBL" id="JAUSVY010000003">
    <property type="protein sequence ID" value="MDQ0504780.1"/>
    <property type="molecule type" value="Genomic_DNA"/>
</dbReference>
<dbReference type="InterPro" id="IPR049453">
    <property type="entry name" value="Memb_transporter_dom"/>
</dbReference>
<evidence type="ECO:0000259" key="9">
    <source>
        <dbReference type="Pfam" id="PF13515"/>
    </source>
</evidence>
<organism evidence="10 11">
    <name type="scientific">Xanthobacter agilis</name>
    <dbReference type="NCBI Taxonomy" id="47492"/>
    <lineage>
        <taxon>Bacteria</taxon>
        <taxon>Pseudomonadati</taxon>
        <taxon>Pseudomonadota</taxon>
        <taxon>Alphaproteobacteria</taxon>
        <taxon>Hyphomicrobiales</taxon>
        <taxon>Xanthobacteraceae</taxon>
        <taxon>Xanthobacter</taxon>
    </lineage>
</organism>
<evidence type="ECO:0000313" key="10">
    <source>
        <dbReference type="EMBL" id="MDQ0504780.1"/>
    </source>
</evidence>
<name>A0ABU0LCK0_XANAG</name>
<evidence type="ECO:0000313" key="11">
    <source>
        <dbReference type="Proteomes" id="UP001241747"/>
    </source>
</evidence>
<sequence>MRAETAEAAARQATPESGLSHPSTWLRELARMKPAPWPWGRAVRAAFCVGAPFSVGYACDAIITGMWISMGTLMMAAGEPAGSYRFVFRQLALSGLIGALGYLAGGLAGLPWGVTVAAMAALGFLGGVLSGYGAIWSLGSMQALLVASIAIGVPGIGPYWWLSVLYLVGMAFYMAVLAVEALLFPQRPQRQAQAALIGALARLADVRAQGDAAAAGGTVEAARQKVTDGLSALAALMLESRSSNGGHDGEADRLAALLQGCDTLFAAILWCPDRETLRAAVARLDALAAAVAHGRAPEGAPPEGARDPVADTVRAVTATMRAVAESSPPSDAARGSVRAGGRLGMTLGRTLDRLAPGWDNLRAALALGLCMGLAYAAHWVDRQSHWFWIPLTVSLVMKPDLGSVFARAVLRCVGTIGGAAFGAAVLVLLPKGQPVILVIAALAAVLPWTMRRSYVLQAVVLAPLVLLLVDIIEPGPRNMDYAAQRVLDTFIGGAIVLVFGYFLWPRARGRRLARSFHGAKALLADYLLAACGLRPGSGPSIGLSDHRRRIYGRLADMRTGLRTAMMEPPPACTEAGAWFPIVAGAERLCDRITAFSALPGRSVAAEDEAALRQLARYVAATPQERDVLAPPQPAATPTVAALAEGVLDELAHMGRLQEPGGFPRPPAARG</sequence>
<evidence type="ECO:0000256" key="3">
    <source>
        <dbReference type="ARBA" id="ARBA00022692"/>
    </source>
</evidence>
<reference evidence="10 11" key="1">
    <citation type="submission" date="2023-07" db="EMBL/GenBank/DDBJ databases">
        <title>Genomic Encyclopedia of Type Strains, Phase IV (KMG-IV): sequencing the most valuable type-strain genomes for metagenomic binning, comparative biology and taxonomic classification.</title>
        <authorList>
            <person name="Goeker M."/>
        </authorList>
    </citation>
    <scope>NUCLEOTIDE SEQUENCE [LARGE SCALE GENOMIC DNA]</scope>
    <source>
        <strain evidence="10 11">DSM 3770</strain>
    </source>
</reference>
<evidence type="ECO:0000256" key="6">
    <source>
        <dbReference type="ARBA" id="ARBA00043993"/>
    </source>
</evidence>
<feature type="transmembrane region" description="Helical" evidence="8">
    <location>
        <begin position="91"/>
        <end position="110"/>
    </location>
</feature>
<dbReference type="Proteomes" id="UP001241747">
    <property type="component" value="Unassembled WGS sequence"/>
</dbReference>
<proteinExistence type="inferred from homology"/>
<comment type="similarity">
    <text evidence="6">Belongs to the YccS/YhfK family.</text>
</comment>
<evidence type="ECO:0000256" key="1">
    <source>
        <dbReference type="ARBA" id="ARBA00004651"/>
    </source>
</evidence>
<feature type="transmembrane region" description="Helical" evidence="8">
    <location>
        <begin position="484"/>
        <end position="504"/>
    </location>
</feature>
<protein>
    <submittedName>
        <fullName evidence="10">Membrane protein YccC</fullName>
    </submittedName>
</protein>
<evidence type="ECO:0000256" key="2">
    <source>
        <dbReference type="ARBA" id="ARBA00022475"/>
    </source>
</evidence>
<keyword evidence="2" id="KW-1003">Cell membrane</keyword>
<accession>A0ABU0LCK0</accession>
<dbReference type="PANTHER" id="PTHR30509">
    <property type="entry name" value="P-HYDROXYBENZOIC ACID EFFLUX PUMP SUBUNIT-RELATED"/>
    <property type="match status" value="1"/>
</dbReference>
<feature type="transmembrane region" description="Helical" evidence="8">
    <location>
        <begin position="116"/>
        <end position="136"/>
    </location>
</feature>
<keyword evidence="11" id="KW-1185">Reference proteome</keyword>
<evidence type="ECO:0000256" key="5">
    <source>
        <dbReference type="ARBA" id="ARBA00023136"/>
    </source>
</evidence>
<evidence type="ECO:0000256" key="8">
    <source>
        <dbReference type="SAM" id="Phobius"/>
    </source>
</evidence>
<feature type="region of interest" description="Disordered" evidence="7">
    <location>
        <begin position="1"/>
        <end position="21"/>
    </location>
</feature>
<gene>
    <name evidence="10" type="ORF">QOZ94_001562</name>
</gene>
<feature type="transmembrane region" description="Helical" evidence="8">
    <location>
        <begin position="167"/>
        <end position="184"/>
    </location>
</feature>
<keyword evidence="3 8" id="KW-0812">Transmembrane</keyword>
<feature type="transmembrane region" description="Helical" evidence="8">
    <location>
        <begin position="434"/>
        <end position="450"/>
    </location>
</feature>
<dbReference type="PANTHER" id="PTHR30509:SF9">
    <property type="entry name" value="MULTIDRUG RESISTANCE PROTEIN MDTO"/>
    <property type="match status" value="1"/>
</dbReference>
<evidence type="ECO:0000256" key="7">
    <source>
        <dbReference type="SAM" id="MobiDB-lite"/>
    </source>
</evidence>
<evidence type="ECO:0000256" key="4">
    <source>
        <dbReference type="ARBA" id="ARBA00022989"/>
    </source>
</evidence>
<dbReference type="RefSeq" id="WP_237346749.1">
    <property type="nucleotide sequence ID" value="NZ_JABWGX010000023.1"/>
</dbReference>
<feature type="transmembrane region" description="Helical" evidence="8">
    <location>
        <begin position="455"/>
        <end position="472"/>
    </location>
</feature>
<keyword evidence="5 8" id="KW-0472">Membrane</keyword>